<evidence type="ECO:0000313" key="2">
    <source>
        <dbReference type="EMBL" id="SDH65939.1"/>
    </source>
</evidence>
<dbReference type="STRING" id="702745.SAMN05421818_109114"/>
<gene>
    <name evidence="2" type="ORF">SAMN05421818_109114</name>
</gene>
<dbReference type="PROSITE" id="PS51257">
    <property type="entry name" value="PROKAR_LIPOPROTEIN"/>
    <property type="match status" value="1"/>
</dbReference>
<keyword evidence="1" id="KW-0732">Signal</keyword>
<protein>
    <recommendedName>
        <fullName evidence="4">DUF5074 domain-containing protein</fullName>
    </recommendedName>
</protein>
<dbReference type="AlphaFoldDB" id="A0A1G8E8H0"/>
<dbReference type="Proteomes" id="UP000243588">
    <property type="component" value="Unassembled WGS sequence"/>
</dbReference>
<dbReference type="Pfam" id="PF16819">
    <property type="entry name" value="DUF5074"/>
    <property type="match status" value="1"/>
</dbReference>
<reference evidence="3" key="1">
    <citation type="submission" date="2016-10" db="EMBL/GenBank/DDBJ databases">
        <authorList>
            <person name="Varghese N."/>
            <person name="Submissions S."/>
        </authorList>
    </citation>
    <scope>NUCLEOTIDE SEQUENCE [LARGE SCALE GENOMIC DNA]</scope>
    <source>
        <strain evidence="3">DSM 23313</strain>
    </source>
</reference>
<accession>A0A1G8E8H0</accession>
<dbReference type="InterPro" id="IPR031815">
    <property type="entry name" value="DUF5074"/>
</dbReference>
<dbReference type="InterPro" id="IPR011048">
    <property type="entry name" value="Haem_d1_sf"/>
</dbReference>
<feature type="chain" id="PRO_5017270814" description="DUF5074 domain-containing protein" evidence="1">
    <location>
        <begin position="26"/>
        <end position="477"/>
    </location>
</feature>
<dbReference type="SUPFAM" id="SSF51004">
    <property type="entry name" value="C-terminal (heme d1) domain of cytochrome cd1-nitrite reductase"/>
    <property type="match status" value="1"/>
</dbReference>
<dbReference type="EMBL" id="FNDQ01000009">
    <property type="protein sequence ID" value="SDH65939.1"/>
    <property type="molecule type" value="Genomic_DNA"/>
</dbReference>
<dbReference type="RefSeq" id="WP_090408005.1">
    <property type="nucleotide sequence ID" value="NZ_FNDQ01000009.1"/>
</dbReference>
<evidence type="ECO:0000256" key="1">
    <source>
        <dbReference type="SAM" id="SignalP"/>
    </source>
</evidence>
<name>A0A1G8E8H0_9FLAO</name>
<evidence type="ECO:0008006" key="4">
    <source>
        <dbReference type="Google" id="ProtNLM"/>
    </source>
</evidence>
<feature type="signal peptide" evidence="1">
    <location>
        <begin position="1"/>
        <end position="25"/>
    </location>
</feature>
<dbReference type="InterPro" id="IPR015943">
    <property type="entry name" value="WD40/YVTN_repeat-like_dom_sf"/>
</dbReference>
<sequence>MIFTKNVLFRSMSLGLLALTFACNSDDNSTRDDEGFRIIPPTAATPLIKPTAFYIANEDWFGHDEGTVNQLDYALQPQYRIYRAANSGKKLGTTLAYATAYGDYYYFVSKQRNRFVVTDKNFKEVKTLEDINGDGRAFVGVSDSKGYISTGNGITIFDIKNLKTAGTIADVAGQTGNMVYADGKVYAVVQGKGLVIIDTKTDEVKITLAGNYTQVTIDRHGVIWAGKEKELIRINPKDYNDIKSYDIAPSNIPGTWGAWNAGSLTASMQEDALYWVSDAGAWGGGNKVGKFDTTTGTLNTEFHLLGNDADGNELTFYGAGLRVDPFNGDIVLLIKKNGWGPNGGYNWTRILSNSGAKKGEIFMQGGEANDKNGHYWFPSMPFFQDNNAPEILPNQIVLKPNKEFSVSIGEVIVDQDSPLGLIEKTITKFDSTFGTAVIENDKLIFNTNDKTGKSSITIRANSNGKVVEKDIELWVRN</sequence>
<organism evidence="2 3">
    <name type="scientific">Myroides phaeus</name>
    <dbReference type="NCBI Taxonomy" id="702745"/>
    <lineage>
        <taxon>Bacteria</taxon>
        <taxon>Pseudomonadati</taxon>
        <taxon>Bacteroidota</taxon>
        <taxon>Flavobacteriia</taxon>
        <taxon>Flavobacteriales</taxon>
        <taxon>Flavobacteriaceae</taxon>
        <taxon>Myroides</taxon>
    </lineage>
</organism>
<dbReference type="Gene3D" id="2.130.10.10">
    <property type="entry name" value="YVTN repeat-like/Quinoprotein amine dehydrogenase"/>
    <property type="match status" value="1"/>
</dbReference>
<keyword evidence="3" id="KW-1185">Reference proteome</keyword>
<evidence type="ECO:0000313" key="3">
    <source>
        <dbReference type="Proteomes" id="UP000243588"/>
    </source>
</evidence>
<proteinExistence type="predicted"/>